<dbReference type="GO" id="GO:0003848">
    <property type="term" value="F:2-amino-4-hydroxy-6-hydroxymethyldihydropteridine diphosphokinase activity"/>
    <property type="evidence" value="ECO:0007669"/>
    <property type="project" value="UniProtKB-EC"/>
</dbReference>
<accession>A0A9X2J4Z3</accession>
<evidence type="ECO:0000256" key="10">
    <source>
        <dbReference type="ARBA" id="ARBA00029409"/>
    </source>
</evidence>
<keyword evidence="8" id="KW-0067">ATP-binding</keyword>
<dbReference type="InterPro" id="IPR000550">
    <property type="entry name" value="Hppk"/>
</dbReference>
<dbReference type="CDD" id="cd00483">
    <property type="entry name" value="HPPK"/>
    <property type="match status" value="1"/>
</dbReference>
<evidence type="ECO:0000256" key="2">
    <source>
        <dbReference type="ARBA" id="ARBA00005810"/>
    </source>
</evidence>
<evidence type="ECO:0000256" key="8">
    <source>
        <dbReference type="ARBA" id="ARBA00022840"/>
    </source>
</evidence>
<sequence length="158" mass="17492">MQTVYIGLGSNLSEPNKQLRSALSATDQIPNTRLLRCSSYYSSAPVGPGEQPDYLNAVAELQTALPPLKLLDQLQSIELAHGRERSIRWGARTLDLDILLFGQSQIDLPRLQVPHPRMNERNFVLQPLAELAPEAELPGGESLQALLQSCPDNRLNKI</sequence>
<evidence type="ECO:0000256" key="3">
    <source>
        <dbReference type="ARBA" id="ARBA00013253"/>
    </source>
</evidence>
<comment type="similarity">
    <text evidence="2">Belongs to the HPPK family.</text>
</comment>
<dbReference type="GO" id="GO:0005524">
    <property type="term" value="F:ATP binding"/>
    <property type="evidence" value="ECO:0007669"/>
    <property type="project" value="UniProtKB-KW"/>
</dbReference>
<evidence type="ECO:0000256" key="1">
    <source>
        <dbReference type="ARBA" id="ARBA00005051"/>
    </source>
</evidence>
<evidence type="ECO:0000256" key="6">
    <source>
        <dbReference type="ARBA" id="ARBA00022741"/>
    </source>
</evidence>
<dbReference type="Gene3D" id="3.30.70.560">
    <property type="entry name" value="7,8-Dihydro-6-hydroxymethylpterin-pyrophosphokinase HPPK"/>
    <property type="match status" value="1"/>
</dbReference>
<comment type="pathway">
    <text evidence="1">Cofactor biosynthesis; tetrahydrofolate biosynthesis; 2-amino-4-hydroxy-6-hydroxymethyl-7,8-dihydropteridine diphosphate from 7,8-dihydroneopterin triphosphate: step 4/4.</text>
</comment>
<dbReference type="EMBL" id="JALBWM010000034">
    <property type="protein sequence ID" value="MCO1334663.1"/>
    <property type="molecule type" value="Genomic_DNA"/>
</dbReference>
<evidence type="ECO:0000313" key="15">
    <source>
        <dbReference type="Proteomes" id="UP001139028"/>
    </source>
</evidence>
<comment type="caution">
    <text evidence="14">The sequence shown here is derived from an EMBL/GenBank/DDBJ whole genome shotgun (WGS) entry which is preliminary data.</text>
</comment>
<keyword evidence="7" id="KW-0418">Kinase</keyword>
<keyword evidence="5 14" id="KW-0808">Transferase</keyword>
<dbReference type="PANTHER" id="PTHR43071">
    <property type="entry name" value="2-AMINO-4-HYDROXY-6-HYDROXYMETHYLDIHYDROPTERIDINE PYROPHOSPHOKINASE"/>
    <property type="match status" value="1"/>
</dbReference>
<keyword evidence="15" id="KW-1185">Reference proteome</keyword>
<evidence type="ECO:0000256" key="11">
    <source>
        <dbReference type="ARBA" id="ARBA00029766"/>
    </source>
</evidence>
<evidence type="ECO:0000256" key="7">
    <source>
        <dbReference type="ARBA" id="ARBA00022777"/>
    </source>
</evidence>
<dbReference type="GO" id="GO:0046656">
    <property type="term" value="P:folic acid biosynthetic process"/>
    <property type="evidence" value="ECO:0007669"/>
    <property type="project" value="UniProtKB-KW"/>
</dbReference>
<dbReference type="AlphaFoldDB" id="A0A9X2J4Z3"/>
<evidence type="ECO:0000256" key="9">
    <source>
        <dbReference type="ARBA" id="ARBA00022909"/>
    </source>
</evidence>
<dbReference type="PROSITE" id="PS00794">
    <property type="entry name" value="HPPK"/>
    <property type="match status" value="1"/>
</dbReference>
<proteinExistence type="inferred from homology"/>
<comment type="function">
    <text evidence="10">Catalyzes the transfer of pyrophosphate from adenosine triphosphate (ATP) to 6-hydroxymethyl-7,8-dihydropterin, an enzymatic step in folate biosynthesis pathway.</text>
</comment>
<evidence type="ECO:0000259" key="13">
    <source>
        <dbReference type="PROSITE" id="PS00794"/>
    </source>
</evidence>
<keyword evidence="6" id="KW-0547">Nucleotide-binding</keyword>
<dbReference type="GO" id="GO:0016301">
    <property type="term" value="F:kinase activity"/>
    <property type="evidence" value="ECO:0007669"/>
    <property type="project" value="UniProtKB-KW"/>
</dbReference>
<evidence type="ECO:0000256" key="4">
    <source>
        <dbReference type="ARBA" id="ARBA00016218"/>
    </source>
</evidence>
<dbReference type="Pfam" id="PF01288">
    <property type="entry name" value="HPPK"/>
    <property type="match status" value="1"/>
</dbReference>
<gene>
    <name evidence="14" type="primary">folK</name>
    <name evidence="14" type="ORF">MO867_09955</name>
</gene>
<evidence type="ECO:0000256" key="12">
    <source>
        <dbReference type="ARBA" id="ARBA00033413"/>
    </source>
</evidence>
<dbReference type="Proteomes" id="UP001139028">
    <property type="component" value="Unassembled WGS sequence"/>
</dbReference>
<evidence type="ECO:0000313" key="14">
    <source>
        <dbReference type="EMBL" id="MCO1334663.1"/>
    </source>
</evidence>
<dbReference type="RefSeq" id="WP_252466253.1">
    <property type="nucleotide sequence ID" value="NZ_JALBWM010000034.1"/>
</dbReference>
<dbReference type="InterPro" id="IPR035907">
    <property type="entry name" value="Hppk_sf"/>
</dbReference>
<dbReference type="PANTHER" id="PTHR43071:SF1">
    <property type="entry name" value="2-AMINO-4-HYDROXY-6-HYDROXYMETHYLDIHYDROPTERIDINE PYROPHOSPHOKINASE"/>
    <property type="match status" value="1"/>
</dbReference>
<organism evidence="14 15">
    <name type="scientific">Microbulbifer okhotskensis</name>
    <dbReference type="NCBI Taxonomy" id="2926617"/>
    <lineage>
        <taxon>Bacteria</taxon>
        <taxon>Pseudomonadati</taxon>
        <taxon>Pseudomonadota</taxon>
        <taxon>Gammaproteobacteria</taxon>
        <taxon>Cellvibrionales</taxon>
        <taxon>Microbulbiferaceae</taxon>
        <taxon>Microbulbifer</taxon>
    </lineage>
</organism>
<dbReference type="SUPFAM" id="SSF55083">
    <property type="entry name" value="6-hydroxymethyl-7,8-dihydropterin pyrophosphokinase, HPPK"/>
    <property type="match status" value="1"/>
</dbReference>
<name>A0A9X2J4Z3_9GAMM</name>
<feature type="domain" description="7,8-dihydro-6-hydroxymethylpterin-pyrophosphokinase" evidence="13">
    <location>
        <begin position="88"/>
        <end position="99"/>
    </location>
</feature>
<reference evidence="14" key="1">
    <citation type="journal article" date="2022" name="Arch. Microbiol.">
        <title>Microbulbifer okhotskensis sp. nov., isolated from a deep bottom sediment of the Okhotsk Sea.</title>
        <authorList>
            <person name="Romanenko L."/>
            <person name="Kurilenko V."/>
            <person name="Otstavnykh N."/>
            <person name="Velansky P."/>
            <person name="Isaeva M."/>
            <person name="Mikhailov V."/>
        </authorList>
    </citation>
    <scope>NUCLEOTIDE SEQUENCE</scope>
    <source>
        <strain evidence="14">OS29</strain>
    </source>
</reference>
<dbReference type="EC" id="2.7.6.3" evidence="3"/>
<evidence type="ECO:0000256" key="5">
    <source>
        <dbReference type="ARBA" id="ARBA00022679"/>
    </source>
</evidence>
<protein>
    <recommendedName>
        <fullName evidence="4">2-amino-4-hydroxy-6-hydroxymethyldihydropteridine pyrophosphokinase</fullName>
        <ecNumber evidence="3">2.7.6.3</ecNumber>
    </recommendedName>
    <alternativeName>
        <fullName evidence="11">6-hydroxymethyl-7,8-dihydropterin pyrophosphokinase</fullName>
    </alternativeName>
    <alternativeName>
        <fullName evidence="12">7,8-dihydro-6-hydroxymethylpterin-pyrophosphokinase</fullName>
    </alternativeName>
</protein>
<dbReference type="NCBIfam" id="TIGR01498">
    <property type="entry name" value="folK"/>
    <property type="match status" value="1"/>
</dbReference>
<keyword evidence="9" id="KW-0289">Folate biosynthesis</keyword>